<evidence type="ECO:0000256" key="1">
    <source>
        <dbReference type="ARBA" id="ARBA00006943"/>
    </source>
</evidence>
<proteinExistence type="inferred from homology"/>
<comment type="caution">
    <text evidence="3">The sequence shown here is derived from an EMBL/GenBank/DDBJ whole genome shotgun (WGS) entry which is preliminary data.</text>
</comment>
<evidence type="ECO:0000313" key="4">
    <source>
        <dbReference type="Proteomes" id="UP000053372"/>
    </source>
</evidence>
<dbReference type="InterPro" id="IPR033195">
    <property type="entry name" value="AmidinoTrfase"/>
</dbReference>
<dbReference type="RefSeq" id="WP_027844583.1">
    <property type="nucleotide sequence ID" value="NZ_LMTZ01000039.1"/>
</dbReference>
<accession>A0A0V7ZWU8</accession>
<comment type="similarity">
    <text evidence="1">Belongs to the amidinotransferase family.</text>
</comment>
<dbReference type="Gene3D" id="3.75.10.10">
    <property type="entry name" value="L-arginine/glycine Amidinotransferase, Chain A"/>
    <property type="match status" value="1"/>
</dbReference>
<keyword evidence="2" id="KW-0808">Transferase</keyword>
<protein>
    <recommendedName>
        <fullName evidence="5">Amidinotransferase</fullName>
    </recommendedName>
</protein>
<dbReference type="OrthoDB" id="258252at2"/>
<dbReference type="SUPFAM" id="SSF55909">
    <property type="entry name" value="Pentein"/>
    <property type="match status" value="1"/>
</dbReference>
<dbReference type="GO" id="GO:0015067">
    <property type="term" value="F:amidinotransferase activity"/>
    <property type="evidence" value="ECO:0007669"/>
    <property type="project" value="InterPro"/>
</dbReference>
<dbReference type="PANTHER" id="PTHR10488">
    <property type="entry name" value="GLYCINE AMIDINOTRANSFERASE, MITOCHONDRIAL"/>
    <property type="match status" value="1"/>
</dbReference>
<dbReference type="Proteomes" id="UP000053372">
    <property type="component" value="Unassembled WGS sequence"/>
</dbReference>
<evidence type="ECO:0000313" key="3">
    <source>
        <dbReference type="EMBL" id="KST68984.1"/>
    </source>
</evidence>
<evidence type="ECO:0000256" key="2">
    <source>
        <dbReference type="ARBA" id="ARBA00022679"/>
    </source>
</evidence>
<gene>
    <name evidence="3" type="ORF">BC008_02655</name>
</gene>
<reference evidence="3 4" key="1">
    <citation type="journal article" date="2015" name="Genome Announc.">
        <title>Draft Genome of the Euendolithic (true boring) Cyanobacterium Mastigocoleus testarum strain BC008.</title>
        <authorList>
            <person name="Guida B.S."/>
            <person name="Garcia-Pichel F."/>
        </authorList>
    </citation>
    <scope>NUCLEOTIDE SEQUENCE [LARGE SCALE GENOMIC DNA]</scope>
    <source>
        <strain evidence="3 4">BC008</strain>
    </source>
</reference>
<keyword evidence="4" id="KW-1185">Reference proteome</keyword>
<dbReference type="AlphaFoldDB" id="A0A0V7ZWU8"/>
<evidence type="ECO:0008006" key="5">
    <source>
        <dbReference type="Google" id="ProtNLM"/>
    </source>
</evidence>
<sequence>MNDICVNHEWGTLKEVVVGYPYVKYPTIAPPLLHNFVSKEGINLYNKYAGKTLKEANPKLYQQQVEQIDAVIKILKDYGVIVHQLEPFTEDEEKYLTDIDDFTSQFFPRGSMIVIGNTFIEPALKLIGRSKERFAIRRTIGDRLKESNANIIYMPVPLPIPYSNEGWDNTPFLEGGDVLILGYDIYVGCSGNASNDDGIEWLRKTLGSKYRVHTIRLTKHFLHLDFVLSFPRPGLAVVCREGFVDGLPDFLKDWQIIDVSLEDAQSKLACNHLILDEQTIIVASELTELIDKLRQAGQKVITTPMSAVYWQGGSLRCWHHPLVRESNLK</sequence>
<organism evidence="3 4">
    <name type="scientific">Mastigocoleus testarum BC008</name>
    <dbReference type="NCBI Taxonomy" id="371196"/>
    <lineage>
        <taxon>Bacteria</taxon>
        <taxon>Bacillati</taxon>
        <taxon>Cyanobacteriota</taxon>
        <taxon>Cyanophyceae</taxon>
        <taxon>Nostocales</taxon>
        <taxon>Hapalosiphonaceae</taxon>
        <taxon>Mastigocoleus</taxon>
    </lineage>
</organism>
<dbReference type="PANTHER" id="PTHR10488:SF1">
    <property type="entry name" value="GLYCINE AMIDINOTRANSFERASE, MITOCHONDRIAL"/>
    <property type="match status" value="1"/>
</dbReference>
<name>A0A0V7ZWU8_9CYAN</name>
<dbReference type="EMBL" id="LMTZ01000039">
    <property type="protein sequence ID" value="KST68984.1"/>
    <property type="molecule type" value="Genomic_DNA"/>
</dbReference>